<evidence type="ECO:0000256" key="2">
    <source>
        <dbReference type="ARBA" id="ARBA00023015"/>
    </source>
</evidence>
<dbReference type="GO" id="GO:0010150">
    <property type="term" value="P:leaf senescence"/>
    <property type="evidence" value="ECO:0007669"/>
    <property type="project" value="UniProtKB-ARBA"/>
</dbReference>
<feature type="compositionally biased region" description="Polar residues" evidence="7">
    <location>
        <begin position="71"/>
        <end position="92"/>
    </location>
</feature>
<dbReference type="GO" id="GO:0005634">
    <property type="term" value="C:nucleus"/>
    <property type="evidence" value="ECO:0007669"/>
    <property type="project" value="UniProtKB-SubCell"/>
</dbReference>
<evidence type="ECO:0000256" key="7">
    <source>
        <dbReference type="SAM" id="MobiDB-lite"/>
    </source>
</evidence>
<evidence type="ECO:0000256" key="3">
    <source>
        <dbReference type="ARBA" id="ARBA00023125"/>
    </source>
</evidence>
<dbReference type="Gene3D" id="2.20.25.80">
    <property type="entry name" value="WRKY domain"/>
    <property type="match status" value="1"/>
</dbReference>
<dbReference type="KEGG" id="pda:103695902"/>
<dbReference type="GO" id="GO:0010193">
    <property type="term" value="P:response to ozone"/>
    <property type="evidence" value="ECO:0007669"/>
    <property type="project" value="UniProtKB-ARBA"/>
</dbReference>
<sequence>MENGAGSDRSLLVAELTQIRELARQMEAHLDQPCPIEFCKPLAEKILSSIDKSICMAKKSDSEGQQQQQQLAGTDSPRSATESPHSENSNQAFRDYDRKEMSKKRKTLPRWTSQIKVCPGEGVEGPLDDGHSWRKYGQKDILGATYPRGYYRCTHRNTQGCLATKQVQRSDENPSVFDVTYHGTHTCHQRSQSVPKSASRERELKQNKPNSQEHSQQQQDQNLLLTFQRDLKVITQGLGSEAQDKSSLSFSFPSTPVSGVKAEDLFFSSPSALDNGFTGSFSPSFLSQTSASNYFSVSPCRMSYHGGGFNLQTAESDLIEIMSAATSDTNSPLMDLDFMLEPVEFDPKFQLDVSSFFS</sequence>
<dbReference type="Pfam" id="PF03106">
    <property type="entry name" value="WRKY"/>
    <property type="match status" value="1"/>
</dbReference>
<dbReference type="GO" id="GO:0000976">
    <property type="term" value="F:transcription cis-regulatory region binding"/>
    <property type="evidence" value="ECO:0007669"/>
    <property type="project" value="TreeGrafter"/>
</dbReference>
<dbReference type="SUPFAM" id="SSF118290">
    <property type="entry name" value="WRKY DNA-binding domain"/>
    <property type="match status" value="1"/>
</dbReference>
<evidence type="ECO:0000259" key="8">
    <source>
        <dbReference type="PROSITE" id="PS50811"/>
    </source>
</evidence>
<dbReference type="AlphaFoldDB" id="A0A8B7BFP9"/>
<keyword evidence="2" id="KW-0805">Transcription regulation</keyword>
<dbReference type="SMART" id="SM00774">
    <property type="entry name" value="WRKY"/>
    <property type="match status" value="1"/>
</dbReference>
<dbReference type="PROSITE" id="PS50811">
    <property type="entry name" value="WRKY"/>
    <property type="match status" value="1"/>
</dbReference>
<keyword evidence="5" id="KW-0539">Nucleus</keyword>
<protein>
    <submittedName>
        <fullName evidence="10">Probable WRKY transcription factor 41</fullName>
    </submittedName>
</protein>
<name>A0A8B7BFP9_PHODC</name>
<dbReference type="OrthoDB" id="1888929at2759"/>
<dbReference type="PANTHER" id="PTHR32096">
    <property type="entry name" value="WRKY TRANSCRIPTION FACTOR 30-RELATED-RELATED"/>
    <property type="match status" value="1"/>
</dbReference>
<feature type="region of interest" description="Disordered" evidence="7">
    <location>
        <begin position="185"/>
        <end position="219"/>
    </location>
</feature>
<keyword evidence="3" id="KW-0238">DNA-binding</keyword>
<dbReference type="RefSeq" id="XP_008775571.1">
    <property type="nucleotide sequence ID" value="XM_008777349.3"/>
</dbReference>
<dbReference type="Proteomes" id="UP000228380">
    <property type="component" value="Chromosome 4"/>
</dbReference>
<dbReference type="InterPro" id="IPR044810">
    <property type="entry name" value="WRKY_plant"/>
</dbReference>
<proteinExistence type="inferred from homology"/>
<evidence type="ECO:0000256" key="1">
    <source>
        <dbReference type="ARBA" id="ARBA00004123"/>
    </source>
</evidence>
<keyword evidence="9" id="KW-1185">Reference proteome</keyword>
<accession>A0A8B7BFP9</accession>
<evidence type="ECO:0000313" key="10">
    <source>
        <dbReference type="RefSeq" id="XP_008775571.1"/>
    </source>
</evidence>
<dbReference type="InterPro" id="IPR003657">
    <property type="entry name" value="WRKY_dom"/>
</dbReference>
<dbReference type="GeneID" id="103695902"/>
<gene>
    <name evidence="10" type="primary">LOC103695902</name>
</gene>
<evidence type="ECO:0000313" key="9">
    <source>
        <dbReference type="Proteomes" id="UP000228380"/>
    </source>
</evidence>
<dbReference type="FunFam" id="2.20.25.80:FF:000009">
    <property type="entry name" value="WRKY transcription factor 53"/>
    <property type="match status" value="1"/>
</dbReference>
<evidence type="ECO:0000256" key="5">
    <source>
        <dbReference type="ARBA" id="ARBA00023242"/>
    </source>
</evidence>
<dbReference type="GO" id="GO:0042542">
    <property type="term" value="P:response to hydrogen peroxide"/>
    <property type="evidence" value="ECO:0007669"/>
    <property type="project" value="UniProtKB-ARBA"/>
</dbReference>
<organism evidence="9 10">
    <name type="scientific">Phoenix dactylifera</name>
    <name type="common">Date palm</name>
    <dbReference type="NCBI Taxonomy" id="42345"/>
    <lineage>
        <taxon>Eukaryota</taxon>
        <taxon>Viridiplantae</taxon>
        <taxon>Streptophyta</taxon>
        <taxon>Embryophyta</taxon>
        <taxon>Tracheophyta</taxon>
        <taxon>Spermatophyta</taxon>
        <taxon>Magnoliopsida</taxon>
        <taxon>Liliopsida</taxon>
        <taxon>Arecaceae</taxon>
        <taxon>Coryphoideae</taxon>
        <taxon>Phoeniceae</taxon>
        <taxon>Phoenix</taxon>
    </lineage>
</organism>
<comment type="subcellular location">
    <subcellularLocation>
        <location evidence="1">Nucleus</location>
    </subcellularLocation>
</comment>
<dbReference type="PANTHER" id="PTHR32096:SF151">
    <property type="entry name" value="OS01G0656400 PROTEIN"/>
    <property type="match status" value="1"/>
</dbReference>
<feature type="region of interest" description="Disordered" evidence="7">
    <location>
        <begin position="58"/>
        <end position="109"/>
    </location>
</feature>
<reference evidence="9" key="1">
    <citation type="journal article" date="2019" name="Nat. Commun.">
        <title>Genome-wide association mapping of date palm fruit traits.</title>
        <authorList>
            <person name="Hazzouri K.M."/>
            <person name="Gros-Balthazard M."/>
            <person name="Flowers J.M."/>
            <person name="Copetti D."/>
            <person name="Lemansour A."/>
            <person name="Lebrun M."/>
            <person name="Masmoudi K."/>
            <person name="Ferrand S."/>
            <person name="Dhar M.I."/>
            <person name="Fresquez Z.A."/>
            <person name="Rosas U."/>
            <person name="Zhang J."/>
            <person name="Talag J."/>
            <person name="Lee S."/>
            <person name="Kudrna D."/>
            <person name="Powell R.F."/>
            <person name="Leitch I.J."/>
            <person name="Krueger R.R."/>
            <person name="Wing R.A."/>
            <person name="Amiri K.M.A."/>
            <person name="Purugganan M.D."/>
        </authorList>
    </citation>
    <scope>NUCLEOTIDE SEQUENCE [LARGE SCALE GENOMIC DNA]</scope>
    <source>
        <strain evidence="9">cv. Khalas</strain>
    </source>
</reference>
<feature type="domain" description="WRKY" evidence="8">
    <location>
        <begin position="122"/>
        <end position="185"/>
    </location>
</feature>
<keyword evidence="4" id="KW-0804">Transcription</keyword>
<dbReference type="InterPro" id="IPR036576">
    <property type="entry name" value="WRKY_dom_sf"/>
</dbReference>
<reference evidence="10" key="2">
    <citation type="submission" date="2025-08" db="UniProtKB">
        <authorList>
            <consortium name="RefSeq"/>
        </authorList>
    </citation>
    <scope>IDENTIFICATION</scope>
    <source>
        <tissue evidence="10">Young leaves</tissue>
    </source>
</reference>
<comment type="similarity">
    <text evidence="6">Belongs to the WRKY group III family.</text>
</comment>
<dbReference type="GO" id="GO:0009751">
    <property type="term" value="P:response to salicylic acid"/>
    <property type="evidence" value="ECO:0007669"/>
    <property type="project" value="UniProtKB-ARBA"/>
</dbReference>
<evidence type="ECO:0000256" key="6">
    <source>
        <dbReference type="ARBA" id="ARBA00060850"/>
    </source>
</evidence>
<evidence type="ECO:0000256" key="4">
    <source>
        <dbReference type="ARBA" id="ARBA00023163"/>
    </source>
</evidence>
<dbReference type="GO" id="GO:0003700">
    <property type="term" value="F:DNA-binding transcription factor activity"/>
    <property type="evidence" value="ECO:0007669"/>
    <property type="project" value="InterPro"/>
</dbReference>